<dbReference type="GO" id="GO:0005524">
    <property type="term" value="F:ATP binding"/>
    <property type="evidence" value="ECO:0007669"/>
    <property type="project" value="UniProtKB-KW"/>
</dbReference>
<evidence type="ECO:0000256" key="4">
    <source>
        <dbReference type="PIRSR" id="PIRSR006806-1"/>
    </source>
</evidence>
<feature type="binding site" evidence="4">
    <location>
        <begin position="134"/>
        <end position="142"/>
    </location>
    <ligand>
        <name>ATP</name>
        <dbReference type="ChEBI" id="CHEBI:30616"/>
    </ligand>
</feature>
<proteinExistence type="inferred from homology"/>
<evidence type="ECO:0000313" key="7">
    <source>
        <dbReference type="Proteomes" id="UP000239532"/>
    </source>
</evidence>
<dbReference type="Pfam" id="PF01812">
    <property type="entry name" value="5-FTHF_cyc-lig"/>
    <property type="match status" value="1"/>
</dbReference>
<dbReference type="EC" id="6.3.3.2" evidence="5"/>
<reference evidence="6 7" key="1">
    <citation type="submission" date="2016-11" db="EMBL/GenBank/DDBJ databases">
        <title>Trade-off between light-utilization and light-protection in marine flavobacteria.</title>
        <authorList>
            <person name="Kumagai Y."/>
        </authorList>
    </citation>
    <scope>NUCLEOTIDE SEQUENCE [LARGE SCALE GENOMIC DNA]</scope>
    <source>
        <strain evidence="6 7">JCM 17109</strain>
    </source>
</reference>
<keyword evidence="3 4" id="KW-0067">ATP-binding</keyword>
<dbReference type="InterPro" id="IPR024185">
    <property type="entry name" value="FTHF_cligase-like_sf"/>
</dbReference>
<dbReference type="InterPro" id="IPR002698">
    <property type="entry name" value="FTHF_cligase"/>
</dbReference>
<keyword evidence="2 4" id="KW-0547">Nucleotide-binding</keyword>
<dbReference type="GO" id="GO:0009396">
    <property type="term" value="P:folic acid-containing compound biosynthetic process"/>
    <property type="evidence" value="ECO:0007669"/>
    <property type="project" value="TreeGrafter"/>
</dbReference>
<dbReference type="NCBIfam" id="TIGR02727">
    <property type="entry name" value="MTHFS_bact"/>
    <property type="match status" value="1"/>
</dbReference>
<feature type="binding site" evidence="4">
    <location>
        <position position="56"/>
    </location>
    <ligand>
        <name>substrate</name>
    </ligand>
</feature>
<dbReference type="Proteomes" id="UP000239532">
    <property type="component" value="Unassembled WGS sequence"/>
</dbReference>
<dbReference type="RefSeq" id="WP_105983172.1">
    <property type="nucleotide sequence ID" value="NZ_MQUC01000003.1"/>
</dbReference>
<gene>
    <name evidence="6" type="ORF">BST86_10210</name>
</gene>
<evidence type="ECO:0000256" key="3">
    <source>
        <dbReference type="ARBA" id="ARBA00022840"/>
    </source>
</evidence>
<evidence type="ECO:0000313" key="6">
    <source>
        <dbReference type="EMBL" id="PRP67439.1"/>
    </source>
</evidence>
<name>A0A2S9WVE5_9FLAO</name>
<comment type="similarity">
    <text evidence="1 5">Belongs to the 5-formyltetrahydrofolate cyclo-ligase family.</text>
</comment>
<organism evidence="6 7">
    <name type="scientific">Nonlabens agnitus</name>
    <dbReference type="NCBI Taxonomy" id="870484"/>
    <lineage>
        <taxon>Bacteria</taxon>
        <taxon>Pseudomonadati</taxon>
        <taxon>Bacteroidota</taxon>
        <taxon>Flavobacteriia</taxon>
        <taxon>Flavobacteriales</taxon>
        <taxon>Flavobacteriaceae</taxon>
        <taxon>Nonlabens</taxon>
    </lineage>
</organism>
<feature type="binding site" evidence="4">
    <location>
        <position position="49"/>
    </location>
    <ligand>
        <name>substrate</name>
    </ligand>
</feature>
<dbReference type="SUPFAM" id="SSF100950">
    <property type="entry name" value="NagB/RpiA/CoA transferase-like"/>
    <property type="match status" value="1"/>
</dbReference>
<evidence type="ECO:0000256" key="5">
    <source>
        <dbReference type="RuleBase" id="RU361279"/>
    </source>
</evidence>
<comment type="caution">
    <text evidence="6">The sequence shown here is derived from an EMBL/GenBank/DDBJ whole genome shotgun (WGS) entry which is preliminary data.</text>
</comment>
<evidence type="ECO:0000256" key="2">
    <source>
        <dbReference type="ARBA" id="ARBA00022741"/>
    </source>
</evidence>
<accession>A0A2S9WVE5</accession>
<dbReference type="GO" id="GO:0046872">
    <property type="term" value="F:metal ion binding"/>
    <property type="evidence" value="ECO:0007669"/>
    <property type="project" value="UniProtKB-KW"/>
</dbReference>
<dbReference type="InterPro" id="IPR037171">
    <property type="entry name" value="NagB/RpiA_transferase-like"/>
</dbReference>
<feature type="binding site" evidence="4">
    <location>
        <begin position="4"/>
        <end position="8"/>
    </location>
    <ligand>
        <name>ATP</name>
        <dbReference type="ChEBI" id="CHEBI:30616"/>
    </ligand>
</feature>
<dbReference type="PIRSF" id="PIRSF006806">
    <property type="entry name" value="FTHF_cligase"/>
    <property type="match status" value="1"/>
</dbReference>
<protein>
    <recommendedName>
        <fullName evidence="5">5-formyltetrahydrofolate cyclo-ligase</fullName>
        <ecNumber evidence="5">6.3.3.2</ecNumber>
    </recommendedName>
</protein>
<keyword evidence="7" id="KW-1185">Reference proteome</keyword>
<comment type="cofactor">
    <cofactor evidence="5">
        <name>Mg(2+)</name>
        <dbReference type="ChEBI" id="CHEBI:18420"/>
    </cofactor>
</comment>
<dbReference type="OrthoDB" id="9801938at2"/>
<dbReference type="EMBL" id="MQUC01000003">
    <property type="protein sequence ID" value="PRP67439.1"/>
    <property type="molecule type" value="Genomic_DNA"/>
</dbReference>
<dbReference type="AlphaFoldDB" id="A0A2S9WVE5"/>
<dbReference type="PANTHER" id="PTHR23407">
    <property type="entry name" value="ATPASE INHIBITOR/5-FORMYLTETRAHYDROFOLATE CYCLO-LIGASE"/>
    <property type="match status" value="1"/>
</dbReference>
<dbReference type="PANTHER" id="PTHR23407:SF1">
    <property type="entry name" value="5-FORMYLTETRAHYDROFOLATE CYCLO-LIGASE"/>
    <property type="match status" value="1"/>
</dbReference>
<keyword evidence="5" id="KW-0460">Magnesium</keyword>
<keyword evidence="6" id="KW-0436">Ligase</keyword>
<keyword evidence="5" id="KW-0479">Metal-binding</keyword>
<dbReference type="GO" id="GO:0030272">
    <property type="term" value="F:5-formyltetrahydrofolate cyclo-ligase activity"/>
    <property type="evidence" value="ECO:0007669"/>
    <property type="project" value="UniProtKB-EC"/>
</dbReference>
<comment type="catalytic activity">
    <reaction evidence="5">
        <text>(6S)-5-formyl-5,6,7,8-tetrahydrofolate + ATP = (6R)-5,10-methenyltetrahydrofolate + ADP + phosphate</text>
        <dbReference type="Rhea" id="RHEA:10488"/>
        <dbReference type="ChEBI" id="CHEBI:30616"/>
        <dbReference type="ChEBI" id="CHEBI:43474"/>
        <dbReference type="ChEBI" id="CHEBI:57455"/>
        <dbReference type="ChEBI" id="CHEBI:57457"/>
        <dbReference type="ChEBI" id="CHEBI:456216"/>
        <dbReference type="EC" id="6.3.3.2"/>
    </reaction>
</comment>
<evidence type="ECO:0000256" key="1">
    <source>
        <dbReference type="ARBA" id="ARBA00010638"/>
    </source>
</evidence>
<dbReference type="Gene3D" id="3.40.50.10420">
    <property type="entry name" value="NagB/RpiA/CoA transferase-like"/>
    <property type="match status" value="1"/>
</dbReference>
<sequence>MKSKRSLRKEYQDKREQLTDDDIHKLSLDIANNILELDIWGYKNFHLFLPIENKKEVQTEYIMQVLQGRDKNIVLSRSDFKTMEMRHFLLTDQTVIKKNNYGIPEPEGDDFEVDPKQLDVIFVPLLAVDHNGSRIGYGKGFYDRFLHLCRPNALKIGVSFFEPLDEKIPIDQNDVSIDQLVTPNSVSVF</sequence>
<dbReference type="GO" id="GO:0035999">
    <property type="term" value="P:tetrahydrofolate interconversion"/>
    <property type="evidence" value="ECO:0007669"/>
    <property type="project" value="TreeGrafter"/>
</dbReference>